<proteinExistence type="predicted"/>
<accession>A0ABV6YI45</accession>
<keyword evidence="3" id="KW-1185">Reference proteome</keyword>
<protein>
    <submittedName>
        <fullName evidence="2">Nucleotidyltransferase domain-containing protein</fullName>
    </submittedName>
</protein>
<gene>
    <name evidence="2" type="ORF">ACFL6M_00215</name>
</gene>
<feature type="domain" description="Polymerase nucleotidyl transferase" evidence="1">
    <location>
        <begin position="11"/>
        <end position="58"/>
    </location>
</feature>
<dbReference type="InterPro" id="IPR043519">
    <property type="entry name" value="NT_sf"/>
</dbReference>
<evidence type="ECO:0000313" key="3">
    <source>
        <dbReference type="Proteomes" id="UP001593833"/>
    </source>
</evidence>
<dbReference type="SUPFAM" id="SSF81301">
    <property type="entry name" value="Nucleotidyltransferase"/>
    <property type="match status" value="1"/>
</dbReference>
<dbReference type="CDD" id="cd05403">
    <property type="entry name" value="NT_KNTase_like"/>
    <property type="match status" value="1"/>
</dbReference>
<evidence type="ECO:0000313" key="2">
    <source>
        <dbReference type="EMBL" id="MFC1572000.1"/>
    </source>
</evidence>
<reference evidence="2 3" key="1">
    <citation type="submission" date="2024-09" db="EMBL/GenBank/DDBJ databases">
        <authorList>
            <person name="D'Angelo T."/>
        </authorList>
    </citation>
    <scope>NUCLEOTIDE SEQUENCE [LARGE SCALE GENOMIC DNA]</scope>
    <source>
        <strain evidence="2">SAG AM-320-E07</strain>
    </source>
</reference>
<dbReference type="EMBL" id="JBHPKH010000001">
    <property type="protein sequence ID" value="MFC1572000.1"/>
    <property type="molecule type" value="Genomic_DNA"/>
</dbReference>
<dbReference type="Pfam" id="PF01909">
    <property type="entry name" value="NTP_transf_2"/>
    <property type="match status" value="1"/>
</dbReference>
<name>A0ABV6YI45_UNCEI</name>
<sequence>MPKDPERLSAEFVTDMVSLWGDELASVVLYGSAARNDYVPGRSDLNFLVIVRDPDPVRLLSMRSMVKRWRKERVALPIFMQSGKVAAALDSYPLEFLTMKGAYRLLTGEDPLKDLSFDREHVRLQCERELRGKLLHLRAGLVDCEGNRNRMTDLIRASLPAMTAIFHGLLFLSGRPQGVWGNDLLDAGHDAFGLDTVLFHELQRIRITKRPPSKEVLEDLLVRYLREVERLVDQVDAGSLWKAEDV</sequence>
<dbReference type="Gene3D" id="3.30.460.10">
    <property type="entry name" value="Beta Polymerase, domain 2"/>
    <property type="match status" value="1"/>
</dbReference>
<dbReference type="Proteomes" id="UP001593833">
    <property type="component" value="Unassembled WGS sequence"/>
</dbReference>
<dbReference type="InterPro" id="IPR002934">
    <property type="entry name" value="Polymerase_NTP_transf_dom"/>
</dbReference>
<evidence type="ECO:0000259" key="1">
    <source>
        <dbReference type="Pfam" id="PF01909"/>
    </source>
</evidence>
<comment type="caution">
    <text evidence="2">The sequence shown here is derived from an EMBL/GenBank/DDBJ whole genome shotgun (WGS) entry which is preliminary data.</text>
</comment>
<organism evidence="2 3">
    <name type="scientific">Eiseniibacteriota bacterium</name>
    <dbReference type="NCBI Taxonomy" id="2212470"/>
    <lineage>
        <taxon>Bacteria</taxon>
        <taxon>Candidatus Eiseniibacteriota</taxon>
    </lineage>
</organism>